<accession>A0A6A0GYQ3</accession>
<dbReference type="AlphaFoldDB" id="A0A6A0GYQ3"/>
<reference evidence="1" key="3">
    <citation type="submission" date="2019-06" db="EMBL/GenBank/DDBJ databases">
        <authorList>
            <person name="Poynton C."/>
            <person name="Hasenbein S."/>
            <person name="Benoit J.B."/>
            <person name="Sepulveda M.S."/>
            <person name="Poelchau M.F."/>
            <person name="Murali S.C."/>
            <person name="Chen S."/>
            <person name="Glastad K.M."/>
            <person name="Werren J.H."/>
            <person name="Vineis J.H."/>
            <person name="Bowen J.L."/>
            <person name="Friedrich M."/>
            <person name="Jones J."/>
            <person name="Robertson H.M."/>
            <person name="Feyereisen R."/>
            <person name="Mechler-Hickson A."/>
            <person name="Mathers N."/>
            <person name="Lee C.E."/>
            <person name="Colbourne J.K."/>
            <person name="Biales A."/>
            <person name="Johnston J.S."/>
            <person name="Wellborn G.A."/>
            <person name="Rosendale A.J."/>
            <person name="Cridge A.G."/>
            <person name="Munoz-Torres M.C."/>
            <person name="Bain P.A."/>
            <person name="Manny A.R."/>
            <person name="Major K.M."/>
            <person name="Lambert F.N."/>
            <person name="Vulpe C.D."/>
            <person name="Tuck P."/>
            <person name="Blalock B.J."/>
            <person name="Lin Y.-Y."/>
            <person name="Smith M.E."/>
            <person name="Ochoa-Acuna H."/>
            <person name="Chen M.-J.M."/>
            <person name="Childers C.P."/>
            <person name="Qu J."/>
            <person name="Dugan S."/>
            <person name="Lee S.L."/>
            <person name="Chao H."/>
            <person name="Dinh H."/>
            <person name="Han Y."/>
            <person name="Doddapaneni H."/>
            <person name="Worley K.C."/>
            <person name="Muzny D.M."/>
            <person name="Gibbs R.A."/>
            <person name="Richards S."/>
        </authorList>
    </citation>
    <scope>NUCLEOTIDE SEQUENCE</scope>
    <source>
        <strain evidence="1">HAZT.00-mixed</strain>
        <tissue evidence="1">Whole organism</tissue>
    </source>
</reference>
<organism evidence="1">
    <name type="scientific">Hyalella azteca</name>
    <name type="common">Amphipod</name>
    <dbReference type="NCBI Taxonomy" id="294128"/>
    <lineage>
        <taxon>Eukaryota</taxon>
        <taxon>Metazoa</taxon>
        <taxon>Ecdysozoa</taxon>
        <taxon>Arthropoda</taxon>
        <taxon>Crustacea</taxon>
        <taxon>Multicrustacea</taxon>
        <taxon>Malacostraca</taxon>
        <taxon>Eumalacostraca</taxon>
        <taxon>Peracarida</taxon>
        <taxon>Amphipoda</taxon>
        <taxon>Senticaudata</taxon>
        <taxon>Talitrida</taxon>
        <taxon>Talitroidea</taxon>
        <taxon>Hyalellidae</taxon>
        <taxon>Hyalella</taxon>
    </lineage>
</organism>
<comment type="caution">
    <text evidence="1">The sequence shown here is derived from an EMBL/GenBank/DDBJ whole genome shotgun (WGS) entry which is preliminary data.</text>
</comment>
<proteinExistence type="predicted"/>
<name>A0A6A0GYQ3_HYAAZ</name>
<dbReference type="EMBL" id="JQDR03011902">
    <property type="protein sequence ID" value="KAA0192045.1"/>
    <property type="molecule type" value="Genomic_DNA"/>
</dbReference>
<evidence type="ECO:0000313" key="1">
    <source>
        <dbReference type="EMBL" id="KAA0192045.1"/>
    </source>
</evidence>
<sequence>MNVKDITFAGLFNGINVADLLETRLVANVELAVKLFLISAYHFSGPIIFTGNVSIDHLVVDGYVEDLDIVGLLDDLVRVNDTSVDFTGEKSVDITGGQSVDFTGGQSVDITGEQSVDFTGGQSVDITGEQSVDVTGGQSVDVTGGQRVDFTGGKALTSQFSLYQTVRNVQFFLYQTVRNVQFFLYQTVRNVQFSLPE</sequence>
<gene>
    <name evidence="1" type="ORF">HAZT_HAZT001916</name>
</gene>
<dbReference type="Proteomes" id="UP000711488">
    <property type="component" value="Unassembled WGS sequence"/>
</dbReference>
<reference evidence="1" key="2">
    <citation type="journal article" date="2018" name="Environ. Sci. Technol.">
        <title>The Toxicogenome of Hyalella azteca: A Model for Sediment Ecotoxicology and Evolutionary Toxicology.</title>
        <authorList>
            <person name="Poynton H.C."/>
            <person name="Hasenbein S."/>
            <person name="Benoit J.B."/>
            <person name="Sepulveda M.S."/>
            <person name="Poelchau M.F."/>
            <person name="Hughes D.S.T."/>
            <person name="Murali S.C."/>
            <person name="Chen S."/>
            <person name="Glastad K.M."/>
            <person name="Goodisman M.A.D."/>
            <person name="Werren J.H."/>
            <person name="Vineis J.H."/>
            <person name="Bowen J.L."/>
            <person name="Friedrich M."/>
            <person name="Jones J."/>
            <person name="Robertson H.M."/>
            <person name="Feyereisen R."/>
            <person name="Mechler-Hickson A."/>
            <person name="Mathers N."/>
            <person name="Lee C.E."/>
            <person name="Colbourne J.K."/>
            <person name="Biales A."/>
            <person name="Johnston J.S."/>
            <person name="Wellborn G.A."/>
            <person name="Rosendale A.J."/>
            <person name="Cridge A.G."/>
            <person name="Munoz-Torres M.C."/>
            <person name="Bain P.A."/>
            <person name="Manny A.R."/>
            <person name="Major K.M."/>
            <person name="Lambert F.N."/>
            <person name="Vulpe C.D."/>
            <person name="Tuck P."/>
            <person name="Blalock B.J."/>
            <person name="Lin Y.Y."/>
            <person name="Smith M.E."/>
            <person name="Ochoa-Acuna H."/>
            <person name="Chen M.M."/>
            <person name="Childers C.P."/>
            <person name="Qu J."/>
            <person name="Dugan S."/>
            <person name="Lee S.L."/>
            <person name="Chao H."/>
            <person name="Dinh H."/>
            <person name="Han Y."/>
            <person name="Doddapaneni H."/>
            <person name="Worley K.C."/>
            <person name="Muzny D.M."/>
            <person name="Gibbs R.A."/>
            <person name="Richards S."/>
        </authorList>
    </citation>
    <scope>NUCLEOTIDE SEQUENCE</scope>
    <source>
        <strain evidence="1">HAZT.00-mixed</strain>
        <tissue evidence="1">Whole organism</tissue>
    </source>
</reference>
<protein>
    <submittedName>
        <fullName evidence="1">Uncharacterized protein</fullName>
    </submittedName>
</protein>
<reference evidence="1" key="1">
    <citation type="submission" date="2014-08" db="EMBL/GenBank/DDBJ databases">
        <authorList>
            <person name="Murali S."/>
            <person name="Richards S."/>
            <person name="Bandaranaike D."/>
            <person name="Bellair M."/>
            <person name="Blankenburg K."/>
            <person name="Chao H."/>
            <person name="Dinh H."/>
            <person name="Doddapaneni H."/>
            <person name="Dugan-Rocha S."/>
            <person name="Elkadiri S."/>
            <person name="Gnanaolivu R."/>
            <person name="Hughes D."/>
            <person name="Lee S."/>
            <person name="Li M."/>
            <person name="Ming W."/>
            <person name="Munidasa M."/>
            <person name="Muniz J."/>
            <person name="Nguyen L."/>
            <person name="Osuji N."/>
            <person name="Pu L.-L."/>
            <person name="Puazo M."/>
            <person name="Skinner E."/>
            <person name="Qu C."/>
            <person name="Quiroz J."/>
            <person name="Raj R."/>
            <person name="Weissenberger G."/>
            <person name="Xin Y."/>
            <person name="Zou X."/>
            <person name="Han Y."/>
            <person name="Worley K."/>
            <person name="Muzny D."/>
            <person name="Gibbs R."/>
        </authorList>
    </citation>
    <scope>NUCLEOTIDE SEQUENCE</scope>
    <source>
        <strain evidence="1">HAZT.00-mixed</strain>
        <tissue evidence="1">Whole organism</tissue>
    </source>
</reference>